<keyword evidence="8" id="KW-0653">Protein transport</keyword>
<name>A0AAV7JSZ5_9METZ</name>
<dbReference type="PANTHER" id="PTHR31196:SF2">
    <property type="entry name" value="RNA POLYMERASE II NUCLEAR LOCALIZATION PROTEIN SLC7A6OS-RELATED"/>
    <property type="match status" value="1"/>
</dbReference>
<keyword evidence="9" id="KW-0539">Nucleus</keyword>
<keyword evidence="6" id="KW-0813">Transport</keyword>
<dbReference type="GO" id="GO:0005737">
    <property type="term" value="C:cytoplasm"/>
    <property type="evidence" value="ECO:0007669"/>
    <property type="project" value="UniProtKB-SubCell"/>
</dbReference>
<keyword evidence="12" id="KW-1185">Reference proteome</keyword>
<proteinExistence type="inferred from homology"/>
<evidence type="ECO:0000256" key="7">
    <source>
        <dbReference type="ARBA" id="ARBA00022490"/>
    </source>
</evidence>
<dbReference type="InterPro" id="IPR013883">
    <property type="entry name" value="TF_Iwr1_dom"/>
</dbReference>
<evidence type="ECO:0000313" key="12">
    <source>
        <dbReference type="Proteomes" id="UP001165289"/>
    </source>
</evidence>
<dbReference type="Pfam" id="PF08574">
    <property type="entry name" value="Iwr1"/>
    <property type="match status" value="1"/>
</dbReference>
<dbReference type="InterPro" id="IPR040218">
    <property type="entry name" value="SLC7A6OS"/>
</dbReference>
<keyword evidence="7" id="KW-0963">Cytoplasm</keyword>
<dbReference type="PANTHER" id="PTHR31196">
    <property type="entry name" value="RNA POLYMERASE II NUCLEAR LOCALIZATION PROTEIN SLC7A6OS-RELATED"/>
    <property type="match status" value="1"/>
</dbReference>
<comment type="similarity">
    <text evidence="4">Belongs to the IWR1/SLC7A6OS family.</text>
</comment>
<sequence length="291" mass="33457">MASQADPQNSVIIRMKRKRQAPPLESFFIESDNSDRKFVEPKTVFIRTTSIDMITPTEDKISEFLGGNDLGGKMKKLKLGDIEHSNAEINNNSLQVFDIVQDSVTDTFTLQPYSQPKTAPNPKPVVTCNGDELIREILPNSNQNIQPIDYDYVYDLYLTDGADLSMFDDPTMVLINPLEYDVTWVDPVTKAPHAHYFDEFEHTGLSDDDSNEETNWRNDYPEIPDSDLEQEIDREYSSKYIPEQEDYYTGDFDEYRSNQAALYNDPWAGDLSAQYLEDEKDLYYNDGDISN</sequence>
<comment type="function">
    <text evidence="1">Directs RNA polymerase II nuclear import.</text>
</comment>
<accession>A0AAV7JSZ5</accession>
<evidence type="ECO:0000256" key="8">
    <source>
        <dbReference type="ARBA" id="ARBA00022927"/>
    </source>
</evidence>
<feature type="domain" description="Transcription factor Iwr1" evidence="10">
    <location>
        <begin position="151"/>
        <end position="222"/>
    </location>
</feature>
<evidence type="ECO:0000256" key="2">
    <source>
        <dbReference type="ARBA" id="ARBA00004123"/>
    </source>
</evidence>
<evidence type="ECO:0000313" key="11">
    <source>
        <dbReference type="EMBL" id="KAI6652093.1"/>
    </source>
</evidence>
<comment type="subcellular location">
    <subcellularLocation>
        <location evidence="3">Cytoplasm</location>
    </subcellularLocation>
    <subcellularLocation>
        <location evidence="2">Nucleus</location>
    </subcellularLocation>
</comment>
<dbReference type="GO" id="GO:0015031">
    <property type="term" value="P:protein transport"/>
    <property type="evidence" value="ECO:0007669"/>
    <property type="project" value="UniProtKB-KW"/>
</dbReference>
<gene>
    <name evidence="11" type="ORF">LOD99_4638</name>
</gene>
<dbReference type="EMBL" id="JAKMXF010000300">
    <property type="protein sequence ID" value="KAI6652093.1"/>
    <property type="molecule type" value="Genomic_DNA"/>
</dbReference>
<evidence type="ECO:0000256" key="5">
    <source>
        <dbReference type="ARBA" id="ARBA00017036"/>
    </source>
</evidence>
<dbReference type="GO" id="GO:0005634">
    <property type="term" value="C:nucleus"/>
    <property type="evidence" value="ECO:0007669"/>
    <property type="project" value="UniProtKB-SubCell"/>
</dbReference>
<evidence type="ECO:0000256" key="1">
    <source>
        <dbReference type="ARBA" id="ARBA00003202"/>
    </source>
</evidence>
<dbReference type="AlphaFoldDB" id="A0AAV7JSZ5"/>
<protein>
    <recommendedName>
        <fullName evidence="5">Probable RNA polymerase II nuclear localization protein SLC7A6OS</fullName>
    </recommendedName>
</protein>
<dbReference type="GO" id="GO:0032502">
    <property type="term" value="P:developmental process"/>
    <property type="evidence" value="ECO:0007669"/>
    <property type="project" value="TreeGrafter"/>
</dbReference>
<evidence type="ECO:0000256" key="6">
    <source>
        <dbReference type="ARBA" id="ARBA00022448"/>
    </source>
</evidence>
<dbReference type="Proteomes" id="UP001165289">
    <property type="component" value="Unassembled WGS sequence"/>
</dbReference>
<evidence type="ECO:0000256" key="9">
    <source>
        <dbReference type="ARBA" id="ARBA00023242"/>
    </source>
</evidence>
<evidence type="ECO:0000256" key="3">
    <source>
        <dbReference type="ARBA" id="ARBA00004496"/>
    </source>
</evidence>
<comment type="caution">
    <text evidence="11">The sequence shown here is derived from an EMBL/GenBank/DDBJ whole genome shotgun (WGS) entry which is preliminary data.</text>
</comment>
<evidence type="ECO:0000256" key="4">
    <source>
        <dbReference type="ARBA" id="ARBA00010218"/>
    </source>
</evidence>
<organism evidence="11 12">
    <name type="scientific">Oopsacas minuta</name>
    <dbReference type="NCBI Taxonomy" id="111878"/>
    <lineage>
        <taxon>Eukaryota</taxon>
        <taxon>Metazoa</taxon>
        <taxon>Porifera</taxon>
        <taxon>Hexactinellida</taxon>
        <taxon>Hexasterophora</taxon>
        <taxon>Lyssacinosida</taxon>
        <taxon>Leucopsacidae</taxon>
        <taxon>Oopsacas</taxon>
    </lineage>
</organism>
<evidence type="ECO:0000259" key="10">
    <source>
        <dbReference type="Pfam" id="PF08574"/>
    </source>
</evidence>
<reference evidence="11 12" key="1">
    <citation type="journal article" date="2023" name="BMC Biol.">
        <title>The compact genome of the sponge Oopsacas minuta (Hexactinellida) is lacking key metazoan core genes.</title>
        <authorList>
            <person name="Santini S."/>
            <person name="Schenkelaars Q."/>
            <person name="Jourda C."/>
            <person name="Duchesne M."/>
            <person name="Belahbib H."/>
            <person name="Rocher C."/>
            <person name="Selva M."/>
            <person name="Riesgo A."/>
            <person name="Vervoort M."/>
            <person name="Leys S.P."/>
            <person name="Kodjabachian L."/>
            <person name="Le Bivic A."/>
            <person name="Borchiellini C."/>
            <person name="Claverie J.M."/>
            <person name="Renard E."/>
        </authorList>
    </citation>
    <scope>NUCLEOTIDE SEQUENCE [LARGE SCALE GENOMIC DNA]</scope>
    <source>
        <strain evidence="11">SPO-2</strain>
    </source>
</reference>